<protein>
    <submittedName>
        <fullName evidence="1">DNA-binding LacI/PurR family transcriptional regulator</fullName>
    </submittedName>
</protein>
<dbReference type="RefSeq" id="WP_085985305.1">
    <property type="nucleotide sequence ID" value="NZ_BJXP01000002.1"/>
</dbReference>
<gene>
    <name evidence="1" type="ORF">ABIC20_001553</name>
</gene>
<sequence>MIEQPVAEIGTQAMRLLFEGIERPDQPAREVFLSGSHLARESRAVR</sequence>
<dbReference type="Proteomes" id="UP001549119">
    <property type="component" value="Unassembled WGS sequence"/>
</dbReference>
<dbReference type="EMBL" id="JBEPNW010000002">
    <property type="protein sequence ID" value="MET3864244.1"/>
    <property type="molecule type" value="Genomic_DNA"/>
</dbReference>
<reference evidence="1 2" key="1">
    <citation type="submission" date="2024-06" db="EMBL/GenBank/DDBJ databases">
        <title>Genomics of switchgrass bacterial isolates.</title>
        <authorList>
            <person name="Shade A."/>
        </authorList>
    </citation>
    <scope>NUCLEOTIDE SEQUENCE [LARGE SCALE GENOMIC DNA]</scope>
    <source>
        <strain evidence="1 2">PvP084</strain>
    </source>
</reference>
<evidence type="ECO:0000313" key="2">
    <source>
        <dbReference type="Proteomes" id="UP001549119"/>
    </source>
</evidence>
<keyword evidence="2" id="KW-1185">Reference proteome</keyword>
<comment type="caution">
    <text evidence="1">The sequence shown here is derived from an EMBL/GenBank/DDBJ whole genome shotgun (WGS) entry which is preliminary data.</text>
</comment>
<dbReference type="GeneID" id="91146292"/>
<evidence type="ECO:0000313" key="1">
    <source>
        <dbReference type="EMBL" id="MET3864244.1"/>
    </source>
</evidence>
<name>A0ABV2NCQ8_9HYPH</name>
<dbReference type="GO" id="GO:0003677">
    <property type="term" value="F:DNA binding"/>
    <property type="evidence" value="ECO:0007669"/>
    <property type="project" value="UniProtKB-KW"/>
</dbReference>
<proteinExistence type="predicted"/>
<organism evidence="1 2">
    <name type="scientific">Methylobacterium radiotolerans</name>
    <dbReference type="NCBI Taxonomy" id="31998"/>
    <lineage>
        <taxon>Bacteria</taxon>
        <taxon>Pseudomonadati</taxon>
        <taxon>Pseudomonadota</taxon>
        <taxon>Alphaproteobacteria</taxon>
        <taxon>Hyphomicrobiales</taxon>
        <taxon>Methylobacteriaceae</taxon>
        <taxon>Methylobacterium</taxon>
    </lineage>
</organism>
<keyword evidence="1" id="KW-0238">DNA-binding</keyword>
<accession>A0ABV2NCQ8</accession>